<evidence type="ECO:0000259" key="6">
    <source>
        <dbReference type="PROSITE" id="PS50928"/>
    </source>
</evidence>
<dbReference type="RefSeq" id="WP_263389648.1">
    <property type="nucleotide sequence ID" value="NZ_JAOVQN010000021.1"/>
</dbReference>
<keyword evidence="5" id="KW-0813">Transport</keyword>
<dbReference type="InterPro" id="IPR000515">
    <property type="entry name" value="MetI-like"/>
</dbReference>
<evidence type="ECO:0000256" key="2">
    <source>
        <dbReference type="ARBA" id="ARBA00022692"/>
    </source>
</evidence>
<organism evidence="7 8">
    <name type="scientific">Ruegeria marisflavi</name>
    <dbReference type="NCBI Taxonomy" id="2984152"/>
    <lineage>
        <taxon>Bacteria</taxon>
        <taxon>Pseudomonadati</taxon>
        <taxon>Pseudomonadota</taxon>
        <taxon>Alphaproteobacteria</taxon>
        <taxon>Rhodobacterales</taxon>
        <taxon>Roseobacteraceae</taxon>
        <taxon>Ruegeria</taxon>
    </lineage>
</organism>
<dbReference type="PANTHER" id="PTHR43632">
    <property type="entry name" value="PERMEASE COMPONENT OF TUNGSTATE ABC TRANSPORTER"/>
    <property type="match status" value="1"/>
</dbReference>
<keyword evidence="2 5" id="KW-0812">Transmembrane</keyword>
<comment type="subcellular location">
    <subcellularLocation>
        <location evidence="1 5">Cell membrane</location>
        <topology evidence="1 5">Multi-pass membrane protein</topology>
    </subcellularLocation>
</comment>
<evidence type="ECO:0000313" key="7">
    <source>
        <dbReference type="EMBL" id="MCU9839730.1"/>
    </source>
</evidence>
<name>A0ABT2WUZ8_9RHOB</name>
<keyword evidence="3 5" id="KW-1133">Transmembrane helix</keyword>
<dbReference type="NCBIfam" id="NF038017">
    <property type="entry name" value="ABC_perm1"/>
    <property type="match status" value="1"/>
</dbReference>
<comment type="similarity">
    <text evidence="5">Belongs to the binding-protein-dependent transport system permease family.</text>
</comment>
<feature type="transmembrane region" description="Helical" evidence="5">
    <location>
        <begin position="34"/>
        <end position="54"/>
    </location>
</feature>
<dbReference type="SUPFAM" id="SSF161098">
    <property type="entry name" value="MetI-like"/>
    <property type="match status" value="1"/>
</dbReference>
<evidence type="ECO:0000256" key="3">
    <source>
        <dbReference type="ARBA" id="ARBA00022989"/>
    </source>
</evidence>
<dbReference type="Pfam" id="PF00528">
    <property type="entry name" value="BPD_transp_1"/>
    <property type="match status" value="1"/>
</dbReference>
<keyword evidence="4 5" id="KW-0472">Membrane</keyword>
<evidence type="ECO:0000256" key="1">
    <source>
        <dbReference type="ARBA" id="ARBA00004651"/>
    </source>
</evidence>
<dbReference type="Gene3D" id="1.10.3720.10">
    <property type="entry name" value="MetI-like"/>
    <property type="match status" value="1"/>
</dbReference>
<evidence type="ECO:0000256" key="4">
    <source>
        <dbReference type="ARBA" id="ARBA00023136"/>
    </source>
</evidence>
<feature type="domain" description="ABC transmembrane type-1" evidence="6">
    <location>
        <begin position="26"/>
        <end position="222"/>
    </location>
</feature>
<protein>
    <submittedName>
        <fullName evidence="7">ABC transporter permease</fullName>
    </submittedName>
</protein>
<feature type="transmembrane region" description="Helical" evidence="5">
    <location>
        <begin position="61"/>
        <end position="85"/>
    </location>
</feature>
<gene>
    <name evidence="7" type="ORF">OEZ49_18305</name>
</gene>
<dbReference type="EMBL" id="JAOVQN010000021">
    <property type="protein sequence ID" value="MCU9839730.1"/>
    <property type="molecule type" value="Genomic_DNA"/>
</dbReference>
<feature type="transmembrane region" description="Helical" evidence="5">
    <location>
        <begin position="97"/>
        <end position="118"/>
    </location>
</feature>
<evidence type="ECO:0000256" key="5">
    <source>
        <dbReference type="RuleBase" id="RU363032"/>
    </source>
</evidence>
<dbReference type="InterPro" id="IPR049783">
    <property type="entry name" value="ABC_perm_TupB-like"/>
</dbReference>
<feature type="transmembrane region" description="Helical" evidence="5">
    <location>
        <begin position="201"/>
        <end position="226"/>
    </location>
</feature>
<dbReference type="CDD" id="cd06261">
    <property type="entry name" value="TM_PBP2"/>
    <property type="match status" value="1"/>
</dbReference>
<keyword evidence="8" id="KW-1185">Reference proteome</keyword>
<dbReference type="Proteomes" id="UP001321014">
    <property type="component" value="Unassembled WGS sequence"/>
</dbReference>
<dbReference type="PROSITE" id="PS50928">
    <property type="entry name" value="ABC_TM1"/>
    <property type="match status" value="1"/>
</dbReference>
<reference evidence="7 8" key="1">
    <citation type="submission" date="2022-10" db="EMBL/GenBank/DDBJ databases">
        <title>Ruegeria sp. nov., isolated from ocean surface water.</title>
        <authorList>
            <person name="He W."/>
            <person name="Wang L."/>
            <person name="Zhang D.-F."/>
        </authorList>
    </citation>
    <scope>NUCLEOTIDE SEQUENCE [LARGE SCALE GENOMIC DNA]</scope>
    <source>
        <strain evidence="7 8">WL0004</strain>
    </source>
</reference>
<accession>A0ABT2WUZ8</accession>
<evidence type="ECO:0000313" key="8">
    <source>
        <dbReference type="Proteomes" id="UP001321014"/>
    </source>
</evidence>
<comment type="caution">
    <text evidence="7">The sequence shown here is derived from an EMBL/GenBank/DDBJ whole genome shotgun (WGS) entry which is preliminary data.</text>
</comment>
<proteinExistence type="inferred from homology"/>
<feature type="transmembrane region" description="Helical" evidence="5">
    <location>
        <begin position="154"/>
        <end position="181"/>
    </location>
</feature>
<sequence>MQNFAQEMQAAFALILTGDSELLGIVGLSLRVSLLAVLFAALIGMPLGAALAVGRFSGRRALVVLVNALMGLPPVVVGLLVYLMLSRSGPLGVLQLLYTPTAMIVAQVVLVTPIIAALTRQVIEMLDAEYAEQMRSLGLSRLATVPVLLWDGRVALLTALLAGFGRAIAEVGAVIIVGGNINHVTRVMTTTIALETSKGNLALALALGTVLIAIAVTVNAMVSLLGQRSEAQDEVRHA</sequence>
<dbReference type="PANTHER" id="PTHR43632:SF1">
    <property type="entry name" value="PERMEASE COMPONENT OF TUNGSTATE ABC TRANSPORTER"/>
    <property type="match status" value="1"/>
</dbReference>
<dbReference type="InterPro" id="IPR035906">
    <property type="entry name" value="MetI-like_sf"/>
</dbReference>